<dbReference type="Proteomes" id="UP001163046">
    <property type="component" value="Unassembled WGS sequence"/>
</dbReference>
<feature type="region of interest" description="Disordered" evidence="1">
    <location>
        <begin position="132"/>
        <end position="168"/>
    </location>
</feature>
<sequence>MAELNRPDFSVDHFKRDFNLEKFLLFKAKKVSVVSLTKSIWRIYHIQSVCKKITSALSAIKRIRNFCTIPHTLEPFQWLEPLVPRVIGRGELVEGIESSHVQERTEEEAHGAFSHSAFLDGDFVWQDDIGRDDKKADDDDDCDKVTERKDDAAAVEPGRKQKLLARYR</sequence>
<comment type="caution">
    <text evidence="2">The sequence shown here is derived from an EMBL/GenBank/DDBJ whole genome shotgun (WGS) entry which is preliminary data.</text>
</comment>
<gene>
    <name evidence="2" type="ORF">OS493_025593</name>
</gene>
<reference evidence="2" key="1">
    <citation type="submission" date="2023-01" db="EMBL/GenBank/DDBJ databases">
        <title>Genome assembly of the deep-sea coral Lophelia pertusa.</title>
        <authorList>
            <person name="Herrera S."/>
            <person name="Cordes E."/>
        </authorList>
    </citation>
    <scope>NUCLEOTIDE SEQUENCE</scope>
    <source>
        <strain evidence="2">USNM1676648</strain>
        <tissue evidence="2">Polyp</tissue>
    </source>
</reference>
<protein>
    <submittedName>
        <fullName evidence="2">Uncharacterized protein</fullName>
    </submittedName>
</protein>
<feature type="compositionally biased region" description="Basic and acidic residues" evidence="1">
    <location>
        <begin position="132"/>
        <end position="152"/>
    </location>
</feature>
<accession>A0A9X0D7K6</accession>
<dbReference type="AlphaFoldDB" id="A0A9X0D7K6"/>
<name>A0A9X0D7K6_9CNID</name>
<keyword evidence="3" id="KW-1185">Reference proteome</keyword>
<evidence type="ECO:0000256" key="1">
    <source>
        <dbReference type="SAM" id="MobiDB-lite"/>
    </source>
</evidence>
<proteinExistence type="predicted"/>
<organism evidence="2 3">
    <name type="scientific">Desmophyllum pertusum</name>
    <dbReference type="NCBI Taxonomy" id="174260"/>
    <lineage>
        <taxon>Eukaryota</taxon>
        <taxon>Metazoa</taxon>
        <taxon>Cnidaria</taxon>
        <taxon>Anthozoa</taxon>
        <taxon>Hexacorallia</taxon>
        <taxon>Scleractinia</taxon>
        <taxon>Caryophylliina</taxon>
        <taxon>Caryophylliidae</taxon>
        <taxon>Desmophyllum</taxon>
    </lineage>
</organism>
<evidence type="ECO:0000313" key="2">
    <source>
        <dbReference type="EMBL" id="KAJ7390342.1"/>
    </source>
</evidence>
<evidence type="ECO:0000313" key="3">
    <source>
        <dbReference type="Proteomes" id="UP001163046"/>
    </source>
</evidence>
<dbReference type="EMBL" id="MU825417">
    <property type="protein sequence ID" value="KAJ7390342.1"/>
    <property type="molecule type" value="Genomic_DNA"/>
</dbReference>